<dbReference type="InterPro" id="IPR000626">
    <property type="entry name" value="Ubiquitin-like_dom"/>
</dbReference>
<name>A0A8H3KUW9_9GLOM</name>
<dbReference type="Proteomes" id="UP000615446">
    <property type="component" value="Unassembled WGS sequence"/>
</dbReference>
<dbReference type="AlphaFoldDB" id="A0A8H3KUW9"/>
<gene>
    <name evidence="2" type="ORF">RCL2_000378400</name>
</gene>
<dbReference type="InterPro" id="IPR022617">
    <property type="entry name" value="Rad60/SUMO-like_dom"/>
</dbReference>
<reference evidence="2" key="1">
    <citation type="submission" date="2019-10" db="EMBL/GenBank/DDBJ databases">
        <title>Conservation and host-specific expression of non-tandemly repeated heterogenous ribosome RNA gene in arbuscular mycorrhizal fungi.</title>
        <authorList>
            <person name="Maeda T."/>
            <person name="Kobayashi Y."/>
            <person name="Nakagawa T."/>
            <person name="Ezawa T."/>
            <person name="Yamaguchi K."/>
            <person name="Bino T."/>
            <person name="Nishimoto Y."/>
            <person name="Shigenobu S."/>
            <person name="Kawaguchi M."/>
        </authorList>
    </citation>
    <scope>NUCLEOTIDE SEQUENCE</scope>
    <source>
        <strain evidence="2">HR1</strain>
    </source>
</reference>
<evidence type="ECO:0000313" key="2">
    <source>
        <dbReference type="EMBL" id="GES76377.1"/>
    </source>
</evidence>
<dbReference type="PANTHER" id="PTHR10562">
    <property type="entry name" value="SMALL UBIQUITIN-RELATED MODIFIER"/>
    <property type="match status" value="1"/>
</dbReference>
<protein>
    <submittedName>
        <fullName evidence="2">Small ubiquitin-related modifier 1-like</fullName>
    </submittedName>
</protein>
<proteinExistence type="predicted"/>
<dbReference type="PROSITE" id="PS50053">
    <property type="entry name" value="UBIQUITIN_2"/>
    <property type="match status" value="1"/>
</dbReference>
<dbReference type="SUPFAM" id="SSF54236">
    <property type="entry name" value="Ubiquitin-like"/>
    <property type="match status" value="2"/>
</dbReference>
<dbReference type="SMART" id="SM00213">
    <property type="entry name" value="UBQ"/>
    <property type="match status" value="2"/>
</dbReference>
<dbReference type="Gene3D" id="3.10.20.90">
    <property type="entry name" value="Phosphatidylinositol 3-kinase Catalytic Subunit, Chain A, domain 1"/>
    <property type="match status" value="2"/>
</dbReference>
<dbReference type="InterPro" id="IPR029071">
    <property type="entry name" value="Ubiquitin-like_domsf"/>
</dbReference>
<sequence length="174" mass="20182">MTSNGQLSTQFIKTDIMDPIDTHINLRLRDYNNNEIVYRTKRTVPLKQLKEAYSKRNGPMIHAKKFIFDGLNIRDDDTPDSLEMEEGDSIHVMNIITSDQQFIKTEAKVESRYRIRRNAPLGKLMQVHCERNELKSSSLSFLFDGCRIKDDYTPDFLGMEDNDIIDHITHAIGC</sequence>
<dbReference type="Pfam" id="PF11976">
    <property type="entry name" value="Rad60-SLD"/>
    <property type="match status" value="2"/>
</dbReference>
<feature type="domain" description="Ubiquitin-like" evidence="1">
    <location>
        <begin position="24"/>
        <end position="93"/>
    </location>
</feature>
<evidence type="ECO:0000259" key="1">
    <source>
        <dbReference type="PROSITE" id="PS50053"/>
    </source>
</evidence>
<organism evidence="2 3">
    <name type="scientific">Rhizophagus clarus</name>
    <dbReference type="NCBI Taxonomy" id="94130"/>
    <lineage>
        <taxon>Eukaryota</taxon>
        <taxon>Fungi</taxon>
        <taxon>Fungi incertae sedis</taxon>
        <taxon>Mucoromycota</taxon>
        <taxon>Glomeromycotina</taxon>
        <taxon>Glomeromycetes</taxon>
        <taxon>Glomerales</taxon>
        <taxon>Glomeraceae</taxon>
        <taxon>Rhizophagus</taxon>
    </lineage>
</organism>
<comment type="caution">
    <text evidence="2">The sequence shown here is derived from an EMBL/GenBank/DDBJ whole genome shotgun (WGS) entry which is preliminary data.</text>
</comment>
<dbReference type="EMBL" id="BLAL01000020">
    <property type="protein sequence ID" value="GES76377.1"/>
    <property type="molecule type" value="Genomic_DNA"/>
</dbReference>
<dbReference type="OrthoDB" id="442921at2759"/>
<accession>A0A8H3KUW9</accession>
<evidence type="ECO:0000313" key="3">
    <source>
        <dbReference type="Proteomes" id="UP000615446"/>
    </source>
</evidence>